<dbReference type="GO" id="GO:0032259">
    <property type="term" value="P:methylation"/>
    <property type="evidence" value="ECO:0007669"/>
    <property type="project" value="UniProtKB-KW"/>
</dbReference>
<dbReference type="GO" id="GO:0008168">
    <property type="term" value="F:methyltransferase activity"/>
    <property type="evidence" value="ECO:0007669"/>
    <property type="project" value="UniProtKB-KW"/>
</dbReference>
<evidence type="ECO:0000256" key="9">
    <source>
        <dbReference type="ARBA" id="ARBA00051216"/>
    </source>
</evidence>
<dbReference type="Gene3D" id="3.40.640.10">
    <property type="entry name" value="Type I PLP-dependent aspartate aminotransferase-like (Major domain)"/>
    <property type="match status" value="1"/>
</dbReference>
<dbReference type="Gene3D" id="3.90.1150.10">
    <property type="entry name" value="Aspartate Aminotransferase, domain 1"/>
    <property type="match status" value="1"/>
</dbReference>
<dbReference type="FunFam" id="3.40.640.10:FF:000001">
    <property type="entry name" value="Serine hydroxymethyltransferase"/>
    <property type="match status" value="1"/>
</dbReference>
<dbReference type="GO" id="GO:0004372">
    <property type="term" value="F:glycine hydroxymethyltransferase activity"/>
    <property type="evidence" value="ECO:0007669"/>
    <property type="project" value="UniProtKB-UniRule"/>
</dbReference>
<comment type="pathway">
    <text evidence="11">One-carbon metabolism; tetrahydrofolate interconversion.</text>
</comment>
<dbReference type="SUPFAM" id="SSF53383">
    <property type="entry name" value="PLP-dependent transferases"/>
    <property type="match status" value="1"/>
</dbReference>
<dbReference type="GO" id="GO:0019264">
    <property type="term" value="P:glycine biosynthetic process from serine"/>
    <property type="evidence" value="ECO:0007669"/>
    <property type="project" value="UniProtKB-UniRule"/>
</dbReference>
<comment type="function">
    <text evidence="10">Catalyzes the reversible interconversion of alpha-methyl-L-serine to D-alanine with tetrahydrofolate (THF) serving as the one-carbon carrier. Cannot use alpha-methyl-D-serine, L-serine, D-serine or L-alanine.</text>
</comment>
<dbReference type="PROSITE" id="PS00096">
    <property type="entry name" value="SHMT"/>
    <property type="match status" value="1"/>
</dbReference>
<dbReference type="EC" id="2.1.2.1" evidence="11"/>
<dbReference type="RefSeq" id="WP_105860364.1">
    <property type="nucleotide sequence ID" value="NZ_PUEJ01000001.1"/>
</dbReference>
<evidence type="ECO:0000256" key="7">
    <source>
        <dbReference type="ARBA" id="ARBA00022679"/>
    </source>
</evidence>
<comment type="catalytic activity">
    <reaction evidence="11">
        <text>(6R)-5,10-methylene-5,6,7,8-tetrahydrofolate + glycine + H2O = (6S)-5,6,7,8-tetrahydrofolate + L-serine</text>
        <dbReference type="Rhea" id="RHEA:15481"/>
        <dbReference type="ChEBI" id="CHEBI:15377"/>
        <dbReference type="ChEBI" id="CHEBI:15636"/>
        <dbReference type="ChEBI" id="CHEBI:33384"/>
        <dbReference type="ChEBI" id="CHEBI:57305"/>
        <dbReference type="ChEBI" id="CHEBI:57453"/>
        <dbReference type="EC" id="2.1.2.1"/>
    </reaction>
</comment>
<keyword evidence="15" id="KW-1185">Reference proteome</keyword>
<dbReference type="PIRSF" id="PIRSF000412">
    <property type="entry name" value="SHMT"/>
    <property type="match status" value="1"/>
</dbReference>
<dbReference type="PANTHER" id="PTHR11680">
    <property type="entry name" value="SERINE HYDROXYMETHYLTRANSFERASE"/>
    <property type="match status" value="1"/>
</dbReference>
<evidence type="ECO:0000259" key="13">
    <source>
        <dbReference type="Pfam" id="PF00464"/>
    </source>
</evidence>
<sequence length="434" mass="46070">MDSPITSGSTDTGHFFHDSLAKADPAVSGAIGRELHRQREEIELIASENIVSRAVLEAQGSVLTNKYAEGYPGRRYYGGCQHVDEVEELARGRARQLFNCSFANVQPNSGSQANQAVFMALMQPGDTFLGLNLAAGGHLTHGAPVNQSGKWFNVVSYGVDPQTHRIDLDQVRDLARAHQPKVILAGGSAYPRIIDFKAFREIADEIGAKLFVDMAHFAGLVAGGVHPNPLDHAHVVTTTTHKTLRGPRGGMVLSNDEEIGKKINSAVFPGLQGGPLMHVIAAKAVAFGEALTPAFKTYAANVVENAKALAEGLSSGGVDIVSGGTDTHLMLVDLRRKNLTGKAVEAALGRAHITCNKNGIPFDPQGPMITSGVRLGTPACTTRGFMVEEFKEVARLTLAVIDGLATNGEASNAAVEASVREAVHGLLARFPIYD</sequence>
<reference evidence="14 15" key="1">
    <citation type="submission" date="2018-02" db="EMBL/GenBank/DDBJ databases">
        <title>Whole genome sequencing of endophytic bacterium.</title>
        <authorList>
            <person name="Eedara R."/>
            <person name="Podile A.R."/>
        </authorList>
    </citation>
    <scope>NUCLEOTIDE SEQUENCE [LARGE SCALE GENOMIC DNA]</scope>
    <source>
        <strain evidence="14 15">RP1T</strain>
    </source>
</reference>
<feature type="binding site" evidence="11">
    <location>
        <begin position="137"/>
        <end position="139"/>
    </location>
    <ligand>
        <name>(6S)-5,6,7,8-tetrahydrofolate</name>
        <dbReference type="ChEBI" id="CHEBI:57453"/>
    </ligand>
</feature>
<feature type="modified residue" description="N6-(pyridoxal phosphate)lysine" evidence="11 12">
    <location>
        <position position="242"/>
    </location>
</feature>
<dbReference type="EMBL" id="PUEJ01000001">
    <property type="protein sequence ID" value="PRH89401.1"/>
    <property type="molecule type" value="Genomic_DNA"/>
</dbReference>
<comment type="catalytic activity">
    <reaction evidence="9">
        <text>(6R)-5,10-methylene-5,6,7,8-tetrahydrofolate + D-alanine + H2O = 2-methylserine + (6S)-5,6,7,8-tetrahydrofolate</text>
        <dbReference type="Rhea" id="RHEA:10064"/>
        <dbReference type="ChEBI" id="CHEBI:15377"/>
        <dbReference type="ChEBI" id="CHEBI:15636"/>
        <dbReference type="ChEBI" id="CHEBI:57416"/>
        <dbReference type="ChEBI" id="CHEBI:57453"/>
        <dbReference type="ChEBI" id="CHEBI:58275"/>
        <dbReference type="EC" id="2.1.2.7"/>
    </reaction>
</comment>
<accession>A0A2S9QJ77</accession>
<proteinExistence type="inferred from homology"/>
<evidence type="ECO:0000256" key="1">
    <source>
        <dbReference type="ARBA" id="ARBA00001933"/>
    </source>
</evidence>
<dbReference type="UniPathway" id="UPA00193"/>
<keyword evidence="6 11" id="KW-0554">One-carbon metabolism</keyword>
<dbReference type="NCBIfam" id="NF000586">
    <property type="entry name" value="PRK00011.1"/>
    <property type="match status" value="1"/>
</dbReference>
<dbReference type="GO" id="GO:0030170">
    <property type="term" value="F:pyridoxal phosphate binding"/>
    <property type="evidence" value="ECO:0007669"/>
    <property type="project" value="UniProtKB-UniRule"/>
</dbReference>
<evidence type="ECO:0000256" key="12">
    <source>
        <dbReference type="PIRSR" id="PIRSR000412-50"/>
    </source>
</evidence>
<evidence type="ECO:0000256" key="8">
    <source>
        <dbReference type="ARBA" id="ARBA00022898"/>
    </source>
</evidence>
<name>A0A2S9QJ77_9HYPH</name>
<dbReference type="CDD" id="cd00378">
    <property type="entry name" value="SHMT"/>
    <property type="match status" value="1"/>
</dbReference>
<keyword evidence="14" id="KW-0489">Methyltransferase</keyword>
<keyword evidence="8 11" id="KW-0663">Pyridoxal phosphate</keyword>
<dbReference type="InterPro" id="IPR015422">
    <property type="entry name" value="PyrdxlP-dep_Trfase_small"/>
</dbReference>
<dbReference type="GO" id="GO:0050413">
    <property type="term" value="F:D-alanine 2-hydroxymethyltransferase activity"/>
    <property type="evidence" value="ECO:0007669"/>
    <property type="project" value="UniProtKB-EC"/>
</dbReference>
<evidence type="ECO:0000256" key="6">
    <source>
        <dbReference type="ARBA" id="ARBA00022563"/>
    </source>
</evidence>
<comment type="function">
    <text evidence="11">Catalyzes the reversible interconversion of serine and glycine with tetrahydrofolate (THF) serving as the one-carbon carrier. This reaction serves as the major source of one-carbon groups required for the biosynthesis of purines, thymidylate, methionine, and other important biomolecules. Also exhibits THF-independent aldolase activity toward beta-hydroxyamino acids, producing glycine and aldehydes, via a retro-aldol mechanism.</text>
</comment>
<feature type="site" description="Plays an important role in substrate specificity" evidence="11">
    <location>
        <position position="241"/>
    </location>
</feature>
<comment type="similarity">
    <text evidence="3 11">Belongs to the SHMT family.</text>
</comment>
<dbReference type="Proteomes" id="UP000237682">
    <property type="component" value="Unassembled WGS sequence"/>
</dbReference>
<dbReference type="GO" id="GO:0005829">
    <property type="term" value="C:cytosol"/>
    <property type="evidence" value="ECO:0007669"/>
    <property type="project" value="TreeGrafter"/>
</dbReference>
<dbReference type="InterPro" id="IPR001085">
    <property type="entry name" value="Ser_HO-MeTrfase"/>
</dbReference>
<dbReference type="InterPro" id="IPR015421">
    <property type="entry name" value="PyrdxlP-dep_Trfase_major"/>
</dbReference>
<keyword evidence="5 11" id="KW-0963">Cytoplasm</keyword>
<comment type="caution">
    <text evidence="14">The sequence shown here is derived from an EMBL/GenBank/DDBJ whole genome shotgun (WGS) entry which is preliminary data.</text>
</comment>
<comment type="pathway">
    <text evidence="11">Amino-acid biosynthesis; glycine biosynthesis; glycine from L-serine: step 1/1.</text>
</comment>
<dbReference type="Pfam" id="PF00464">
    <property type="entry name" value="SHMT"/>
    <property type="match status" value="1"/>
</dbReference>
<feature type="binding site" evidence="11">
    <location>
        <position position="257"/>
    </location>
    <ligand>
        <name>(6S)-5,6,7,8-tetrahydrofolate</name>
        <dbReference type="ChEBI" id="CHEBI:57453"/>
    </ligand>
</feature>
<feature type="domain" description="Serine hydroxymethyltransferase-like" evidence="13">
    <location>
        <begin position="21"/>
        <end position="395"/>
    </location>
</feature>
<dbReference type="InterPro" id="IPR049943">
    <property type="entry name" value="Ser_HO-MeTrfase-like"/>
</dbReference>
<evidence type="ECO:0000313" key="15">
    <source>
        <dbReference type="Proteomes" id="UP000237682"/>
    </source>
</evidence>
<keyword evidence="11" id="KW-0028">Amino-acid biosynthesis</keyword>
<dbReference type="OrthoDB" id="9803846at2"/>
<dbReference type="InterPro" id="IPR015424">
    <property type="entry name" value="PyrdxlP-dep_Trfase"/>
</dbReference>
<evidence type="ECO:0000313" key="14">
    <source>
        <dbReference type="EMBL" id="PRH89401.1"/>
    </source>
</evidence>
<comment type="caution">
    <text evidence="11">Lacks conserved residue(s) required for the propagation of feature annotation.</text>
</comment>
<protein>
    <recommendedName>
        <fullName evidence="11">Serine hydroxymethyltransferase</fullName>
        <shortName evidence="11">SHMT</shortName>
        <shortName evidence="11">Serine methylase</shortName>
        <ecNumber evidence="11">2.1.2.1</ecNumber>
    </recommendedName>
</protein>
<evidence type="ECO:0000256" key="3">
    <source>
        <dbReference type="ARBA" id="ARBA00006376"/>
    </source>
</evidence>
<dbReference type="PANTHER" id="PTHR11680:SF35">
    <property type="entry name" value="SERINE HYDROXYMETHYLTRANSFERASE 1"/>
    <property type="match status" value="1"/>
</dbReference>
<comment type="subcellular location">
    <subcellularLocation>
        <location evidence="2 11">Cytoplasm</location>
    </subcellularLocation>
</comment>
<evidence type="ECO:0000256" key="11">
    <source>
        <dbReference type="HAMAP-Rule" id="MF_00051"/>
    </source>
</evidence>
<dbReference type="HAMAP" id="MF_00051">
    <property type="entry name" value="SHMT"/>
    <property type="match status" value="1"/>
</dbReference>
<evidence type="ECO:0000256" key="4">
    <source>
        <dbReference type="ARBA" id="ARBA00011738"/>
    </source>
</evidence>
<feature type="binding site" evidence="11">
    <location>
        <position position="133"/>
    </location>
    <ligand>
        <name>(6S)-5,6,7,8-tetrahydrofolate</name>
        <dbReference type="ChEBI" id="CHEBI:57453"/>
    </ligand>
</feature>
<evidence type="ECO:0000256" key="10">
    <source>
        <dbReference type="ARBA" id="ARBA00057572"/>
    </source>
</evidence>
<evidence type="ECO:0000256" key="5">
    <source>
        <dbReference type="ARBA" id="ARBA00022490"/>
    </source>
</evidence>
<keyword evidence="7 11" id="KW-0808">Transferase</keyword>
<dbReference type="UniPathway" id="UPA00288">
    <property type="reaction ID" value="UER01023"/>
</dbReference>
<comment type="cofactor">
    <cofactor evidence="1 11 12">
        <name>pyridoxal 5'-phosphate</name>
        <dbReference type="ChEBI" id="CHEBI:597326"/>
    </cofactor>
</comment>
<gene>
    <name evidence="11 14" type="primary">glyA</name>
    <name evidence="14" type="ORF">C5L14_02115</name>
</gene>
<comment type="subunit">
    <text evidence="4 11">Homodimer.</text>
</comment>
<dbReference type="InterPro" id="IPR019798">
    <property type="entry name" value="Ser_HO-MeTrfase_PLP_BS"/>
</dbReference>
<dbReference type="GO" id="GO:0035999">
    <property type="term" value="P:tetrahydrofolate interconversion"/>
    <property type="evidence" value="ECO:0007669"/>
    <property type="project" value="UniProtKB-UniRule"/>
</dbReference>
<dbReference type="AlphaFoldDB" id="A0A2S9QJ77"/>
<dbReference type="InterPro" id="IPR039429">
    <property type="entry name" value="SHMT-like_dom"/>
</dbReference>
<evidence type="ECO:0000256" key="2">
    <source>
        <dbReference type="ARBA" id="ARBA00004496"/>
    </source>
</evidence>
<organism evidence="14 15">
    <name type="scientific">Labrys okinawensis</name>
    <dbReference type="NCBI Taxonomy" id="346911"/>
    <lineage>
        <taxon>Bacteria</taxon>
        <taxon>Pseudomonadati</taxon>
        <taxon>Pseudomonadota</taxon>
        <taxon>Alphaproteobacteria</taxon>
        <taxon>Hyphomicrobiales</taxon>
        <taxon>Xanthobacteraceae</taxon>
        <taxon>Labrys</taxon>
    </lineage>
</organism>